<reference evidence="3 4" key="1">
    <citation type="submission" date="2024-02" db="EMBL/GenBank/DDBJ databases">
        <title>Bacteria isolated from the canopy kelp, Nereocystis luetkeana.</title>
        <authorList>
            <person name="Pfister C.A."/>
            <person name="Younker I.T."/>
            <person name="Light S.H."/>
        </authorList>
    </citation>
    <scope>NUCLEOTIDE SEQUENCE [LARGE SCALE GENOMIC DNA]</scope>
    <source>
        <strain evidence="3 4">TI.4.07</strain>
    </source>
</reference>
<gene>
    <name evidence="3" type="ORF">V6242_05840</name>
</gene>
<keyword evidence="1" id="KW-0812">Transmembrane</keyword>
<feature type="transmembrane region" description="Helical" evidence="1">
    <location>
        <begin position="85"/>
        <end position="102"/>
    </location>
</feature>
<dbReference type="Proteomes" id="UP001379949">
    <property type="component" value="Unassembled WGS sequence"/>
</dbReference>
<dbReference type="EC" id="2.3.1.78" evidence="3"/>
<evidence type="ECO:0000313" key="4">
    <source>
        <dbReference type="Proteomes" id="UP001379949"/>
    </source>
</evidence>
<keyword evidence="3" id="KW-0808">Transferase</keyword>
<evidence type="ECO:0000256" key="1">
    <source>
        <dbReference type="SAM" id="Phobius"/>
    </source>
</evidence>
<organism evidence="3 4">
    <name type="scientific">Marinomonas arenicola</name>
    <dbReference type="NCBI Taxonomy" id="569601"/>
    <lineage>
        <taxon>Bacteria</taxon>
        <taxon>Pseudomonadati</taxon>
        <taxon>Pseudomonadota</taxon>
        <taxon>Gammaproteobacteria</taxon>
        <taxon>Oceanospirillales</taxon>
        <taxon>Oceanospirillaceae</taxon>
        <taxon>Marinomonas</taxon>
    </lineage>
</organism>
<feature type="transmembrane region" description="Helical" evidence="1">
    <location>
        <begin position="214"/>
        <end position="237"/>
    </location>
</feature>
<keyword evidence="1" id="KW-0472">Membrane</keyword>
<feature type="transmembrane region" description="Helical" evidence="1">
    <location>
        <begin position="21"/>
        <end position="42"/>
    </location>
</feature>
<keyword evidence="1" id="KW-1133">Transmembrane helix</keyword>
<dbReference type="RefSeq" id="WP_341564009.1">
    <property type="nucleotide sequence ID" value="NZ_JBAKAQ010000003.1"/>
</dbReference>
<proteinExistence type="predicted"/>
<feature type="transmembrane region" description="Helical" evidence="1">
    <location>
        <begin position="132"/>
        <end position="153"/>
    </location>
</feature>
<feature type="domain" description="Heparan-alpha-glucosaminide N-acetyltransferase catalytic" evidence="2">
    <location>
        <begin position="12"/>
        <end position="223"/>
    </location>
</feature>
<feature type="transmembrane region" description="Helical" evidence="1">
    <location>
        <begin position="173"/>
        <end position="194"/>
    </location>
</feature>
<feature type="transmembrane region" description="Helical" evidence="1">
    <location>
        <begin position="54"/>
        <end position="73"/>
    </location>
</feature>
<comment type="caution">
    <text evidence="3">The sequence shown here is derived from an EMBL/GenBank/DDBJ whole genome shotgun (WGS) entry which is preliminary data.</text>
</comment>
<accession>A0ABU9G4H2</accession>
<dbReference type="Pfam" id="PF07786">
    <property type="entry name" value="HGSNAT_cat"/>
    <property type="match status" value="1"/>
</dbReference>
<keyword evidence="3" id="KW-0012">Acyltransferase</keyword>
<sequence length="239" mass="27190">MSADPGTLKISRSTFLDAYRGFAVLLMMIFHLCWDLGNFGFISFSFADPFWIDFRRVIVTLFLTAVGWSAYLSNRQRLRLIIWPRDAKVLLAAVLISLGTYLALPNNWVFFGILHFIFLATFLVRPLSRRPILSALIGSAILVIYSETSWLHFPNAFPAIVHYLNLPHQTLDILFPLPWIGVVLIGPLLGYLNWHKCTIPNHFLVRALSAMGRFALPIYLLHQLILFALVALAKIVLSH</sequence>
<feature type="transmembrane region" description="Helical" evidence="1">
    <location>
        <begin position="108"/>
        <end position="125"/>
    </location>
</feature>
<protein>
    <submittedName>
        <fullName evidence="3">Heparan-alpha-glucosaminide N-acetyltransferase</fullName>
        <ecNumber evidence="3">2.3.1.78</ecNumber>
    </submittedName>
</protein>
<keyword evidence="4" id="KW-1185">Reference proteome</keyword>
<dbReference type="EMBL" id="JBAKAR010000003">
    <property type="protein sequence ID" value="MEL0612658.1"/>
    <property type="molecule type" value="Genomic_DNA"/>
</dbReference>
<name>A0ABU9G4H2_9GAMM</name>
<evidence type="ECO:0000259" key="2">
    <source>
        <dbReference type="Pfam" id="PF07786"/>
    </source>
</evidence>
<evidence type="ECO:0000313" key="3">
    <source>
        <dbReference type="EMBL" id="MEL0612658.1"/>
    </source>
</evidence>
<dbReference type="GO" id="GO:0015019">
    <property type="term" value="F:heparan-alpha-glucosaminide N-acetyltransferase activity"/>
    <property type="evidence" value="ECO:0007669"/>
    <property type="project" value="UniProtKB-EC"/>
</dbReference>
<dbReference type="InterPro" id="IPR012429">
    <property type="entry name" value="HGSNAT_cat"/>
</dbReference>